<organism evidence="14 15">
    <name type="scientific">Eublepharis macularius</name>
    <name type="common">Leopard gecko</name>
    <name type="synonym">Cyrtodactylus macularius</name>
    <dbReference type="NCBI Taxonomy" id="481883"/>
    <lineage>
        <taxon>Eukaryota</taxon>
        <taxon>Metazoa</taxon>
        <taxon>Chordata</taxon>
        <taxon>Craniata</taxon>
        <taxon>Vertebrata</taxon>
        <taxon>Euteleostomi</taxon>
        <taxon>Lepidosauria</taxon>
        <taxon>Squamata</taxon>
        <taxon>Bifurcata</taxon>
        <taxon>Gekkota</taxon>
        <taxon>Eublepharidae</taxon>
        <taxon>Eublepharinae</taxon>
        <taxon>Eublepharis</taxon>
    </lineage>
</organism>
<dbReference type="PRINTS" id="PR00245">
    <property type="entry name" value="OLFACTORYR"/>
</dbReference>
<gene>
    <name evidence="15" type="primary">LOC129346326</name>
</gene>
<dbReference type="Pfam" id="PF13853">
    <property type="entry name" value="7tm_4"/>
    <property type="match status" value="1"/>
</dbReference>
<keyword evidence="6 12" id="KW-1133">Transmembrane helix</keyword>
<evidence type="ECO:0000313" key="14">
    <source>
        <dbReference type="Proteomes" id="UP001190640"/>
    </source>
</evidence>
<evidence type="ECO:0000256" key="1">
    <source>
        <dbReference type="ARBA" id="ARBA00004651"/>
    </source>
</evidence>
<evidence type="ECO:0000256" key="6">
    <source>
        <dbReference type="ARBA" id="ARBA00022989"/>
    </source>
</evidence>
<evidence type="ECO:0000256" key="2">
    <source>
        <dbReference type="ARBA" id="ARBA00022475"/>
    </source>
</evidence>
<feature type="transmembrane region" description="Helical" evidence="12">
    <location>
        <begin position="197"/>
        <end position="221"/>
    </location>
</feature>
<evidence type="ECO:0000313" key="15">
    <source>
        <dbReference type="RefSeq" id="XP_054859650.1"/>
    </source>
</evidence>
<dbReference type="PANTHER" id="PTHR26453">
    <property type="entry name" value="OLFACTORY RECEPTOR"/>
    <property type="match status" value="1"/>
</dbReference>
<feature type="transmembrane region" description="Helical" evidence="12">
    <location>
        <begin position="242"/>
        <end position="261"/>
    </location>
</feature>
<evidence type="ECO:0000256" key="8">
    <source>
        <dbReference type="ARBA" id="ARBA00023136"/>
    </source>
</evidence>
<feature type="transmembrane region" description="Helical" evidence="12">
    <location>
        <begin position="141"/>
        <end position="162"/>
    </location>
</feature>
<dbReference type="PROSITE" id="PS00237">
    <property type="entry name" value="G_PROTEIN_RECEP_F1_1"/>
    <property type="match status" value="1"/>
</dbReference>
<dbReference type="PRINTS" id="PR00237">
    <property type="entry name" value="GPCRRHODOPSN"/>
</dbReference>
<keyword evidence="3 12" id="KW-0716">Sensory transduction</keyword>
<name>A0AA97KP83_EUBMA</name>
<dbReference type="KEGG" id="emc:129346326"/>
<comment type="subcellular location">
    <subcellularLocation>
        <location evidence="1 12">Cell membrane</location>
        <topology evidence="1 12">Multi-pass membrane protein</topology>
    </subcellularLocation>
</comment>
<evidence type="ECO:0000256" key="4">
    <source>
        <dbReference type="ARBA" id="ARBA00022692"/>
    </source>
</evidence>
<reference evidence="15" key="1">
    <citation type="submission" date="2025-08" db="UniProtKB">
        <authorList>
            <consortium name="RefSeq"/>
        </authorList>
    </citation>
    <scope>IDENTIFICATION</scope>
    <source>
        <tissue evidence="15">Blood</tissue>
    </source>
</reference>
<feature type="transmembrane region" description="Helical" evidence="12">
    <location>
        <begin position="27"/>
        <end position="51"/>
    </location>
</feature>
<dbReference type="InterPro" id="IPR000276">
    <property type="entry name" value="GPCR_Rhodpsn"/>
</dbReference>
<dbReference type="CDD" id="cd15431">
    <property type="entry name" value="7tmA_OR13H-like"/>
    <property type="match status" value="1"/>
</dbReference>
<feature type="domain" description="G-protein coupled receptors family 1 profile" evidence="13">
    <location>
        <begin position="42"/>
        <end position="290"/>
    </location>
</feature>
<keyword evidence="10 11" id="KW-0807">Transducer</keyword>
<dbReference type="RefSeq" id="XP_054859650.1">
    <property type="nucleotide sequence ID" value="XM_055003675.1"/>
</dbReference>
<dbReference type="InterPro" id="IPR000725">
    <property type="entry name" value="Olfact_rcpt"/>
</dbReference>
<evidence type="ECO:0000256" key="7">
    <source>
        <dbReference type="ARBA" id="ARBA00023040"/>
    </source>
</evidence>
<dbReference type="InterPro" id="IPR017452">
    <property type="entry name" value="GPCR_Rhodpsn_7TM"/>
</dbReference>
<evidence type="ECO:0000256" key="5">
    <source>
        <dbReference type="ARBA" id="ARBA00022725"/>
    </source>
</evidence>
<dbReference type="GO" id="GO:0004984">
    <property type="term" value="F:olfactory receptor activity"/>
    <property type="evidence" value="ECO:0007669"/>
    <property type="project" value="InterPro"/>
</dbReference>
<dbReference type="Gene3D" id="1.20.1070.10">
    <property type="entry name" value="Rhodopsin 7-helix transmembrane proteins"/>
    <property type="match status" value="1"/>
</dbReference>
<keyword evidence="2 12" id="KW-1003">Cell membrane</keyword>
<sequence>MMNNNSETVVTEFILLGLADHPVAQAVFFWILLVIYLINLLGNGLMVVLIITDSHLHTPMYFFLSNLSFLDICYTSSSVPQALVTCTTDRTTISFMGCMAQIHITLYLGTTECLLLAVMAYDRFVAICSPLHYTLIMSWRICVQLAIGTWGTGLILTLIPTVTGPKRFCGSNVVNHFTCEAQTVAKLICGDTHLNDIVSFICTVPSLIVPFVFILVTYLRIGLAVWRIRSKQGWRKALSTCGSHLAVVGIFYGSAMAMYLQPKSKYASDRDKMVSIFYGAVTPMLNPLIYSLRNKDVKGALQKLIGGKISRY</sequence>
<proteinExistence type="inferred from homology"/>
<evidence type="ECO:0000256" key="12">
    <source>
        <dbReference type="RuleBase" id="RU363047"/>
    </source>
</evidence>
<evidence type="ECO:0000256" key="3">
    <source>
        <dbReference type="ARBA" id="ARBA00022606"/>
    </source>
</evidence>
<protein>
    <recommendedName>
        <fullName evidence="12">Olfactory receptor</fullName>
    </recommendedName>
</protein>
<dbReference type="PROSITE" id="PS50262">
    <property type="entry name" value="G_PROTEIN_RECEP_F1_2"/>
    <property type="match status" value="1"/>
</dbReference>
<dbReference type="GO" id="GO:0005886">
    <property type="term" value="C:plasma membrane"/>
    <property type="evidence" value="ECO:0007669"/>
    <property type="project" value="UniProtKB-SubCell"/>
</dbReference>
<dbReference type="GO" id="GO:0004930">
    <property type="term" value="F:G protein-coupled receptor activity"/>
    <property type="evidence" value="ECO:0007669"/>
    <property type="project" value="UniProtKB-KW"/>
</dbReference>
<feature type="transmembrane region" description="Helical" evidence="12">
    <location>
        <begin position="273"/>
        <end position="292"/>
    </location>
</feature>
<dbReference type="FunFam" id="1.20.1070.10:FF:000005">
    <property type="entry name" value="Olfactory receptor"/>
    <property type="match status" value="1"/>
</dbReference>
<keyword evidence="8 12" id="KW-0472">Membrane</keyword>
<accession>A0AA97KP83</accession>
<dbReference type="SUPFAM" id="SSF81321">
    <property type="entry name" value="Family A G protein-coupled receptor-like"/>
    <property type="match status" value="1"/>
</dbReference>
<comment type="similarity">
    <text evidence="11">Belongs to the G-protein coupled receptor 1 family.</text>
</comment>
<evidence type="ECO:0000256" key="11">
    <source>
        <dbReference type="RuleBase" id="RU000688"/>
    </source>
</evidence>
<dbReference type="AlphaFoldDB" id="A0AA97KP83"/>
<keyword evidence="9 11" id="KW-0675">Receptor</keyword>
<dbReference type="Proteomes" id="UP001190640">
    <property type="component" value="Chromosome 19"/>
</dbReference>
<keyword evidence="7 11" id="KW-0297">G-protein coupled receptor</keyword>
<evidence type="ECO:0000256" key="9">
    <source>
        <dbReference type="ARBA" id="ARBA00023170"/>
    </source>
</evidence>
<evidence type="ECO:0000259" key="13">
    <source>
        <dbReference type="PROSITE" id="PS50262"/>
    </source>
</evidence>
<keyword evidence="4 11" id="KW-0812">Transmembrane</keyword>
<keyword evidence="14" id="KW-1185">Reference proteome</keyword>
<evidence type="ECO:0000256" key="10">
    <source>
        <dbReference type="ARBA" id="ARBA00023224"/>
    </source>
</evidence>
<keyword evidence="5 12" id="KW-0552">Olfaction</keyword>
<dbReference type="GeneID" id="129346326"/>